<evidence type="ECO:0000313" key="10">
    <source>
        <dbReference type="Proteomes" id="UP001149411"/>
    </source>
</evidence>
<keyword evidence="4" id="KW-0249">Electron transport</keyword>
<feature type="domain" description="Thioredoxin-like fold" evidence="8">
    <location>
        <begin position="63"/>
        <end position="225"/>
    </location>
</feature>
<keyword evidence="10" id="KW-1185">Reference proteome</keyword>
<evidence type="ECO:0000256" key="6">
    <source>
        <dbReference type="ARBA" id="ARBA00023157"/>
    </source>
</evidence>
<proteinExistence type="inferred from homology"/>
<sequence length="245" mass="26280">MEISRRSLLAVAGVATAAGGGYLVGSGGGDGEDVDLSGHEPAVSPSFHTDDGTGYEGVAFDGKPILGSSDADVEMYYWMDFQCPFCERFERQTFPDLYRDHVETGDVRMVLTTVPFFGEDSMTAAVASSCVWDEVRGGDASKYWNWHTAVMSQQGDRNSGWASADSLTAITEAVSGIDAGRVEDCLASERGERAEVVRSQAEKARSLGVRATPGFVIHNRDTGRSTSLSGAQPLELFERGIDEVS</sequence>
<dbReference type="GO" id="GO:0016491">
    <property type="term" value="F:oxidoreductase activity"/>
    <property type="evidence" value="ECO:0007669"/>
    <property type="project" value="UniProtKB-KW"/>
</dbReference>
<accession>A0A9Q4C692</accession>
<dbReference type="InterPro" id="IPR036249">
    <property type="entry name" value="Thioredoxin-like_sf"/>
</dbReference>
<evidence type="ECO:0000256" key="7">
    <source>
        <dbReference type="ARBA" id="ARBA00023284"/>
    </source>
</evidence>
<dbReference type="PANTHER" id="PTHR13887:SF14">
    <property type="entry name" value="DISULFIDE BOND FORMATION PROTEIN D"/>
    <property type="match status" value="1"/>
</dbReference>
<evidence type="ECO:0000256" key="3">
    <source>
        <dbReference type="ARBA" id="ARBA00022729"/>
    </source>
</evidence>
<dbReference type="AlphaFoldDB" id="A0A9Q4C692"/>
<evidence type="ECO:0000256" key="1">
    <source>
        <dbReference type="ARBA" id="ARBA00005791"/>
    </source>
</evidence>
<evidence type="ECO:0000259" key="8">
    <source>
        <dbReference type="Pfam" id="PF13462"/>
    </source>
</evidence>
<dbReference type="Pfam" id="PF13462">
    <property type="entry name" value="Thioredoxin_4"/>
    <property type="match status" value="1"/>
</dbReference>
<keyword evidence="7" id="KW-0676">Redox-active center</keyword>
<evidence type="ECO:0000256" key="4">
    <source>
        <dbReference type="ARBA" id="ARBA00022982"/>
    </source>
</evidence>
<dbReference type="EMBL" id="RKLV01000011">
    <property type="protein sequence ID" value="MCX2819719.1"/>
    <property type="molecule type" value="Genomic_DNA"/>
</dbReference>
<dbReference type="Gene3D" id="3.40.30.10">
    <property type="entry name" value="Glutaredoxin"/>
    <property type="match status" value="1"/>
</dbReference>
<comment type="similarity">
    <text evidence="1">Belongs to the thioredoxin family. DsbA subfamily.</text>
</comment>
<dbReference type="SUPFAM" id="SSF52833">
    <property type="entry name" value="Thioredoxin-like"/>
    <property type="match status" value="1"/>
</dbReference>
<keyword evidence="6" id="KW-1015">Disulfide bond</keyword>
<gene>
    <name evidence="9" type="ORF">EGH25_10205</name>
</gene>
<reference evidence="9" key="1">
    <citation type="submission" date="2022-09" db="EMBL/GenBank/DDBJ databases">
        <title>Haloadaptaus new haloarchaeum isolated from saline soil.</title>
        <authorList>
            <person name="Duran-Viseras A."/>
            <person name="Sanchez-Porro C."/>
            <person name="Ventosa A."/>
        </authorList>
    </citation>
    <scope>NUCLEOTIDE SEQUENCE</scope>
    <source>
        <strain evidence="9">F3-133</strain>
    </source>
</reference>
<name>A0A9Q4C692_9EURY</name>
<comment type="caution">
    <text evidence="9">The sequence shown here is derived from an EMBL/GenBank/DDBJ whole genome shotgun (WGS) entry which is preliminary data.</text>
</comment>
<keyword evidence="4" id="KW-0813">Transport</keyword>
<organism evidence="9 10">
    <name type="scientific">Halorutilus salinus</name>
    <dbReference type="NCBI Taxonomy" id="2487751"/>
    <lineage>
        <taxon>Archaea</taxon>
        <taxon>Methanobacteriati</taxon>
        <taxon>Methanobacteriota</taxon>
        <taxon>Stenosarchaea group</taxon>
        <taxon>Halobacteria</taxon>
        <taxon>Halorutilales</taxon>
        <taxon>Halorutilaceae</taxon>
        <taxon>Halorutilus</taxon>
    </lineage>
</organism>
<protein>
    <submittedName>
        <fullName evidence="9">DsbA family protein</fullName>
    </submittedName>
</protein>
<evidence type="ECO:0000256" key="5">
    <source>
        <dbReference type="ARBA" id="ARBA00023002"/>
    </source>
</evidence>
<evidence type="ECO:0000313" key="9">
    <source>
        <dbReference type="EMBL" id="MCX2819719.1"/>
    </source>
</evidence>
<dbReference type="InterPro" id="IPR012336">
    <property type="entry name" value="Thioredoxin-like_fold"/>
</dbReference>
<keyword evidence="5" id="KW-0560">Oxidoreductase</keyword>
<dbReference type="Proteomes" id="UP001149411">
    <property type="component" value="Unassembled WGS sequence"/>
</dbReference>
<comment type="similarity">
    <text evidence="2">Belongs to the glutaredoxin family.</text>
</comment>
<evidence type="ECO:0000256" key="2">
    <source>
        <dbReference type="ARBA" id="ARBA00007787"/>
    </source>
</evidence>
<keyword evidence="3" id="KW-0732">Signal</keyword>
<dbReference type="RefSeq" id="WP_266088242.1">
    <property type="nucleotide sequence ID" value="NZ_RKLV01000011.1"/>
</dbReference>
<dbReference type="PANTHER" id="PTHR13887">
    <property type="entry name" value="GLUTATHIONE S-TRANSFERASE KAPPA"/>
    <property type="match status" value="1"/>
</dbReference>